<gene>
    <name evidence="1" type="ORF">M8330_19820</name>
</gene>
<dbReference type="Gene3D" id="3.40.50.150">
    <property type="entry name" value="Vaccinia Virus protein VP39"/>
    <property type="match status" value="1"/>
</dbReference>
<dbReference type="InterPro" id="IPR029063">
    <property type="entry name" value="SAM-dependent_MTases_sf"/>
</dbReference>
<name>A0A9X2DAX1_9ACTN</name>
<reference evidence="1" key="1">
    <citation type="submission" date="2022-05" db="EMBL/GenBank/DDBJ databases">
        <authorList>
            <person name="Tuo L."/>
        </authorList>
    </citation>
    <scope>NUCLEOTIDE SEQUENCE</scope>
    <source>
        <strain evidence="1">BSK12Z-4</strain>
    </source>
</reference>
<evidence type="ECO:0000313" key="2">
    <source>
        <dbReference type="Proteomes" id="UP001139485"/>
    </source>
</evidence>
<organism evidence="1 2">
    <name type="scientific">Nocardioides bruguierae</name>
    <dbReference type="NCBI Taxonomy" id="2945102"/>
    <lineage>
        <taxon>Bacteria</taxon>
        <taxon>Bacillati</taxon>
        <taxon>Actinomycetota</taxon>
        <taxon>Actinomycetes</taxon>
        <taxon>Propionibacteriales</taxon>
        <taxon>Nocardioidaceae</taxon>
        <taxon>Nocardioides</taxon>
    </lineage>
</organism>
<dbReference type="EMBL" id="JAMOIL010000038">
    <property type="protein sequence ID" value="MCM0622542.1"/>
    <property type="molecule type" value="Genomic_DNA"/>
</dbReference>
<accession>A0A9X2DAX1</accession>
<evidence type="ECO:0000313" key="1">
    <source>
        <dbReference type="EMBL" id="MCM0622542.1"/>
    </source>
</evidence>
<keyword evidence="2" id="KW-1185">Reference proteome</keyword>
<proteinExistence type="predicted"/>
<dbReference type="Proteomes" id="UP001139485">
    <property type="component" value="Unassembled WGS sequence"/>
</dbReference>
<dbReference type="AlphaFoldDB" id="A0A9X2DAX1"/>
<dbReference type="SUPFAM" id="SSF53335">
    <property type="entry name" value="S-adenosyl-L-methionine-dependent methyltransferases"/>
    <property type="match status" value="2"/>
</dbReference>
<comment type="caution">
    <text evidence="1">The sequence shown here is derived from an EMBL/GenBank/DDBJ whole genome shotgun (WGS) entry which is preliminary data.</text>
</comment>
<dbReference type="RefSeq" id="WP_250828750.1">
    <property type="nucleotide sequence ID" value="NZ_JAMOIL010000038.1"/>
</dbReference>
<sequence>MTTTAHDLLEKHYYQIESRYSILSSGKYTTLVTANGNSATPIHRWFRMKEAYSSEMLGQVLNDTGLDGLRTLRLVDPFSGSGTTGVSAGDLIRRGDLDESRVTAMEVNPFLHLVSRAKMSGHMVGPLRIQTVAGHIARRALTEQDGLTEIPSLTTFANPDYFPTENLRNLLALKASLTTILRETSDAATSDLLHLALASAIEPSSNLRRDGRALRLTAGKARTNPINIFLDAVETIAHDIDKPRIPFTASVSLQDSRRLPQPVQPSHDLALFSPPYPNNIDYTEVYKLEAWFLGLYSSSEDFSLQRRQTVRSHSSLRWGEQYGFRDGKNVKLIEALLAPVLDAIPDDRYRRGRQEVVLGYADDMLATLRFLHASLDVGGRMAIAVGNSMHGKAGNDYVIASDLLLAQLAEVAGFHVDKIDIARYPKRRTARSAYLRESLVFATKERQDA</sequence>
<protein>
    <submittedName>
        <fullName evidence="1">Uncharacterized protein</fullName>
    </submittedName>
</protein>